<keyword evidence="5" id="KW-0418">Kinase</keyword>
<dbReference type="RefSeq" id="WP_189406944.1">
    <property type="nucleotide sequence ID" value="NZ_BMXP01000006.1"/>
</dbReference>
<dbReference type="InterPro" id="IPR050351">
    <property type="entry name" value="BphY/WalK/GraS-like"/>
</dbReference>
<dbReference type="Pfam" id="PF00512">
    <property type="entry name" value="HisKA"/>
    <property type="match status" value="1"/>
</dbReference>
<dbReference type="CDD" id="cd00082">
    <property type="entry name" value="HisKA"/>
    <property type="match status" value="1"/>
</dbReference>
<sequence>MLSRLLSSVYSWIAMVTIVIIVITANSFYVVNTLNTQSTLEAKLFTTNRIINAANDLHASILRVESAQRGYMLTGEKALLEGYTDTLNQINETIDEVEIAAQNSDTEQQSVLINEMLLIARAHLNHLIESVETQLEGTPAEANTIADTIALYSEFEAVFDDVKNAEREIQGRHLAALMALRDNSIKTLLVSSGSAIFLIIVIFVLLKTNERSSYENQQKLSRLNIELEKKIAERTQELQLYSEELVRSNRELEDFAFVASHDLQEPLRKIRAFGDRLRSGYQEALDERGQDFLQRMLNASARMSMLITDLLAFSRVSTRGKDFERVALSEVVDSVVDDLEVAIEESGATLDISKLPVVNADKSQMDQLFLNLLSNALKFRQADTAPHIVVNASEPSSEEIEGFLLSDDYQWVKLTISDNGIGFDQSFADKVFAPFQRLHGRSEYQGTGIGLAVCRRIVERHNGQIQARSTPGEGATFTIIMPSNGELFSNQGQEGITTNGN</sequence>
<dbReference type="GO" id="GO:0030295">
    <property type="term" value="F:protein kinase activator activity"/>
    <property type="evidence" value="ECO:0007669"/>
    <property type="project" value="TreeGrafter"/>
</dbReference>
<dbReference type="PROSITE" id="PS50109">
    <property type="entry name" value="HIS_KIN"/>
    <property type="match status" value="1"/>
</dbReference>
<evidence type="ECO:0000313" key="9">
    <source>
        <dbReference type="EMBL" id="GGW89915.1"/>
    </source>
</evidence>
<comment type="caution">
    <text evidence="9">The sequence shown here is derived from an EMBL/GenBank/DDBJ whole genome shotgun (WGS) entry which is preliminary data.</text>
</comment>
<evidence type="ECO:0000256" key="2">
    <source>
        <dbReference type="ARBA" id="ARBA00012438"/>
    </source>
</evidence>
<keyword evidence="7" id="KW-0472">Membrane</keyword>
<dbReference type="InterPro" id="IPR003661">
    <property type="entry name" value="HisK_dim/P_dom"/>
</dbReference>
<dbReference type="SMART" id="SM00388">
    <property type="entry name" value="HisKA"/>
    <property type="match status" value="1"/>
</dbReference>
<evidence type="ECO:0000259" key="8">
    <source>
        <dbReference type="PROSITE" id="PS50109"/>
    </source>
</evidence>
<proteinExistence type="predicted"/>
<dbReference type="PANTHER" id="PTHR42878:SF15">
    <property type="entry name" value="BACTERIOPHYTOCHROME"/>
    <property type="match status" value="1"/>
</dbReference>
<feature type="transmembrane region" description="Helical" evidence="7">
    <location>
        <begin position="187"/>
        <end position="206"/>
    </location>
</feature>
<reference evidence="9" key="2">
    <citation type="submission" date="2020-09" db="EMBL/GenBank/DDBJ databases">
        <authorList>
            <person name="Sun Q."/>
            <person name="Kim S."/>
        </authorList>
    </citation>
    <scope>NUCLEOTIDE SEQUENCE</scope>
    <source>
        <strain evidence="9">KCTC 22164</strain>
    </source>
</reference>
<dbReference type="GO" id="GO:0005886">
    <property type="term" value="C:plasma membrane"/>
    <property type="evidence" value="ECO:0007669"/>
    <property type="project" value="UniProtKB-ARBA"/>
</dbReference>
<dbReference type="EMBL" id="BMXP01000006">
    <property type="protein sequence ID" value="GGW89915.1"/>
    <property type="molecule type" value="Genomic_DNA"/>
</dbReference>
<dbReference type="SUPFAM" id="SSF55874">
    <property type="entry name" value="ATPase domain of HSP90 chaperone/DNA topoisomerase II/histidine kinase"/>
    <property type="match status" value="1"/>
</dbReference>
<dbReference type="Gene3D" id="1.10.287.130">
    <property type="match status" value="1"/>
</dbReference>
<protein>
    <recommendedName>
        <fullName evidence="2">histidine kinase</fullName>
        <ecNumber evidence="2">2.7.13.3</ecNumber>
    </recommendedName>
</protein>
<dbReference type="InterPro" id="IPR005467">
    <property type="entry name" value="His_kinase_dom"/>
</dbReference>
<keyword evidence="4" id="KW-0808">Transferase</keyword>
<dbReference type="Pfam" id="PF02518">
    <property type="entry name" value="HATPase_c"/>
    <property type="match status" value="1"/>
</dbReference>
<evidence type="ECO:0000256" key="6">
    <source>
        <dbReference type="SAM" id="Coils"/>
    </source>
</evidence>
<dbReference type="PRINTS" id="PR00344">
    <property type="entry name" value="BCTRLSENSOR"/>
</dbReference>
<dbReference type="GO" id="GO:0000156">
    <property type="term" value="F:phosphorelay response regulator activity"/>
    <property type="evidence" value="ECO:0007669"/>
    <property type="project" value="TreeGrafter"/>
</dbReference>
<dbReference type="InterPro" id="IPR003594">
    <property type="entry name" value="HATPase_dom"/>
</dbReference>
<dbReference type="GO" id="GO:0000155">
    <property type="term" value="F:phosphorelay sensor kinase activity"/>
    <property type="evidence" value="ECO:0007669"/>
    <property type="project" value="InterPro"/>
</dbReference>
<keyword evidence="7" id="KW-1133">Transmembrane helix</keyword>
<organism evidence="9 10">
    <name type="scientific">Alteromonas halophila</name>
    <dbReference type="NCBI Taxonomy" id="516698"/>
    <lineage>
        <taxon>Bacteria</taxon>
        <taxon>Pseudomonadati</taxon>
        <taxon>Pseudomonadota</taxon>
        <taxon>Gammaproteobacteria</taxon>
        <taxon>Alteromonadales</taxon>
        <taxon>Alteromonadaceae</taxon>
        <taxon>Alteromonas/Salinimonas group</taxon>
        <taxon>Alteromonas</taxon>
    </lineage>
</organism>
<keyword evidence="7" id="KW-0812">Transmembrane</keyword>
<dbReference type="GO" id="GO:0007234">
    <property type="term" value="P:osmosensory signaling via phosphorelay pathway"/>
    <property type="evidence" value="ECO:0007669"/>
    <property type="project" value="TreeGrafter"/>
</dbReference>
<reference evidence="9" key="1">
    <citation type="journal article" date="2014" name="Int. J. Syst. Evol. Microbiol.">
        <title>Complete genome sequence of Corynebacterium casei LMG S-19264T (=DSM 44701T), isolated from a smear-ripened cheese.</title>
        <authorList>
            <consortium name="US DOE Joint Genome Institute (JGI-PGF)"/>
            <person name="Walter F."/>
            <person name="Albersmeier A."/>
            <person name="Kalinowski J."/>
            <person name="Ruckert C."/>
        </authorList>
    </citation>
    <scope>NUCLEOTIDE SEQUENCE</scope>
    <source>
        <strain evidence="9">KCTC 22164</strain>
    </source>
</reference>
<dbReference type="InterPro" id="IPR036097">
    <property type="entry name" value="HisK_dim/P_sf"/>
</dbReference>
<name>A0A918JME6_9ALTE</name>
<dbReference type="PANTHER" id="PTHR42878">
    <property type="entry name" value="TWO-COMPONENT HISTIDINE KINASE"/>
    <property type="match status" value="1"/>
</dbReference>
<dbReference type="InterPro" id="IPR004358">
    <property type="entry name" value="Sig_transdc_His_kin-like_C"/>
</dbReference>
<keyword evidence="6" id="KW-0175">Coiled coil</keyword>
<dbReference type="Proteomes" id="UP000631300">
    <property type="component" value="Unassembled WGS sequence"/>
</dbReference>
<evidence type="ECO:0000256" key="5">
    <source>
        <dbReference type="ARBA" id="ARBA00022777"/>
    </source>
</evidence>
<dbReference type="SMART" id="SM00387">
    <property type="entry name" value="HATPase_c"/>
    <property type="match status" value="1"/>
</dbReference>
<dbReference type="AlphaFoldDB" id="A0A918JME6"/>
<gene>
    <name evidence="9" type="ORF">GCM10007391_25310</name>
</gene>
<evidence type="ECO:0000256" key="1">
    <source>
        <dbReference type="ARBA" id="ARBA00000085"/>
    </source>
</evidence>
<feature type="domain" description="Histidine kinase" evidence="8">
    <location>
        <begin position="258"/>
        <end position="485"/>
    </location>
</feature>
<evidence type="ECO:0000256" key="3">
    <source>
        <dbReference type="ARBA" id="ARBA00022553"/>
    </source>
</evidence>
<comment type="catalytic activity">
    <reaction evidence="1">
        <text>ATP + protein L-histidine = ADP + protein N-phospho-L-histidine.</text>
        <dbReference type="EC" id="2.7.13.3"/>
    </reaction>
</comment>
<accession>A0A918JME6</accession>
<feature type="transmembrane region" description="Helical" evidence="7">
    <location>
        <begin position="12"/>
        <end position="31"/>
    </location>
</feature>
<feature type="coiled-coil region" evidence="6">
    <location>
        <begin position="80"/>
        <end position="107"/>
    </location>
</feature>
<dbReference type="Gene3D" id="3.30.565.10">
    <property type="entry name" value="Histidine kinase-like ATPase, C-terminal domain"/>
    <property type="match status" value="1"/>
</dbReference>
<evidence type="ECO:0000313" key="10">
    <source>
        <dbReference type="Proteomes" id="UP000631300"/>
    </source>
</evidence>
<keyword evidence="3" id="KW-0597">Phosphoprotein</keyword>
<keyword evidence="10" id="KW-1185">Reference proteome</keyword>
<evidence type="ECO:0000256" key="4">
    <source>
        <dbReference type="ARBA" id="ARBA00022679"/>
    </source>
</evidence>
<dbReference type="EC" id="2.7.13.3" evidence="2"/>
<dbReference type="SUPFAM" id="SSF47384">
    <property type="entry name" value="Homodimeric domain of signal transducing histidine kinase"/>
    <property type="match status" value="1"/>
</dbReference>
<evidence type="ECO:0000256" key="7">
    <source>
        <dbReference type="SAM" id="Phobius"/>
    </source>
</evidence>
<dbReference type="Pfam" id="PF05227">
    <property type="entry name" value="CHASE3"/>
    <property type="match status" value="1"/>
</dbReference>
<dbReference type="InterPro" id="IPR007891">
    <property type="entry name" value="CHASE3"/>
</dbReference>
<dbReference type="InterPro" id="IPR036890">
    <property type="entry name" value="HATPase_C_sf"/>
</dbReference>
<feature type="coiled-coil region" evidence="6">
    <location>
        <begin position="224"/>
        <end position="251"/>
    </location>
</feature>
<dbReference type="FunFam" id="3.30.565.10:FF:000006">
    <property type="entry name" value="Sensor histidine kinase WalK"/>
    <property type="match status" value="1"/>
</dbReference>